<evidence type="ECO:0000259" key="3">
    <source>
        <dbReference type="PROSITE" id="PS50089"/>
    </source>
</evidence>
<feature type="region of interest" description="Disordered" evidence="2">
    <location>
        <begin position="231"/>
        <end position="261"/>
    </location>
</feature>
<dbReference type="EMBL" id="KI912112">
    <property type="protein sequence ID" value="ETS81758.1"/>
    <property type="molecule type" value="Genomic_DNA"/>
</dbReference>
<keyword evidence="1" id="KW-0862">Zinc</keyword>
<keyword evidence="1" id="KW-0863">Zinc-finger</keyword>
<feature type="compositionally biased region" description="Low complexity" evidence="2">
    <location>
        <begin position="240"/>
        <end position="250"/>
    </location>
</feature>
<dbReference type="RefSeq" id="XP_007833532.1">
    <property type="nucleotide sequence ID" value="XM_007835341.1"/>
</dbReference>
<protein>
    <recommendedName>
        <fullName evidence="3">RING-type domain-containing protein</fullName>
    </recommendedName>
</protein>
<feature type="domain" description="RING-type" evidence="3">
    <location>
        <begin position="123"/>
        <end position="164"/>
    </location>
</feature>
<dbReference type="Gene3D" id="3.30.40.10">
    <property type="entry name" value="Zinc/RING finger domain, C3HC4 (zinc finger)"/>
    <property type="match status" value="1"/>
</dbReference>
<gene>
    <name evidence="4" type="ORF">PFICI_06760</name>
</gene>
<dbReference type="Proteomes" id="UP000030651">
    <property type="component" value="Unassembled WGS sequence"/>
</dbReference>
<dbReference type="GeneID" id="19271773"/>
<evidence type="ECO:0000256" key="1">
    <source>
        <dbReference type="PROSITE-ProRule" id="PRU00175"/>
    </source>
</evidence>
<dbReference type="InterPro" id="IPR013083">
    <property type="entry name" value="Znf_RING/FYVE/PHD"/>
</dbReference>
<evidence type="ECO:0000313" key="4">
    <source>
        <dbReference type="EMBL" id="ETS81758.1"/>
    </source>
</evidence>
<dbReference type="InParanoid" id="W3X6N3"/>
<reference evidence="5" key="1">
    <citation type="journal article" date="2015" name="BMC Genomics">
        <title>Genomic and transcriptomic analysis of the endophytic fungus Pestalotiopsis fici reveals its lifestyle and high potential for synthesis of natural products.</title>
        <authorList>
            <person name="Wang X."/>
            <person name="Zhang X."/>
            <person name="Liu L."/>
            <person name="Xiang M."/>
            <person name="Wang W."/>
            <person name="Sun X."/>
            <person name="Che Y."/>
            <person name="Guo L."/>
            <person name="Liu G."/>
            <person name="Guo L."/>
            <person name="Wang C."/>
            <person name="Yin W.B."/>
            <person name="Stadler M."/>
            <person name="Zhang X."/>
            <person name="Liu X."/>
        </authorList>
    </citation>
    <scope>NUCLEOTIDE SEQUENCE [LARGE SCALE GENOMIC DNA]</scope>
    <source>
        <strain evidence="5">W106-1 / CGMCC3.15140</strain>
    </source>
</reference>
<dbReference type="KEGG" id="pfy:PFICI_06760"/>
<keyword evidence="1" id="KW-0479">Metal-binding</keyword>
<dbReference type="AlphaFoldDB" id="W3X6N3"/>
<dbReference type="InterPro" id="IPR001841">
    <property type="entry name" value="Znf_RING"/>
</dbReference>
<feature type="region of interest" description="Disordered" evidence="2">
    <location>
        <begin position="1"/>
        <end position="24"/>
    </location>
</feature>
<organism evidence="4 5">
    <name type="scientific">Pestalotiopsis fici (strain W106-1 / CGMCC3.15140)</name>
    <dbReference type="NCBI Taxonomy" id="1229662"/>
    <lineage>
        <taxon>Eukaryota</taxon>
        <taxon>Fungi</taxon>
        <taxon>Dikarya</taxon>
        <taxon>Ascomycota</taxon>
        <taxon>Pezizomycotina</taxon>
        <taxon>Sordariomycetes</taxon>
        <taxon>Xylariomycetidae</taxon>
        <taxon>Amphisphaeriales</taxon>
        <taxon>Sporocadaceae</taxon>
        <taxon>Pestalotiopsis</taxon>
    </lineage>
</organism>
<proteinExistence type="predicted"/>
<dbReference type="SUPFAM" id="SSF57850">
    <property type="entry name" value="RING/U-box"/>
    <property type="match status" value="1"/>
</dbReference>
<sequence>MLFESTLGMLSPEPPPDNEPVRRPVERIKKTLRKYTSKLQLRRASASTDEPAWDSVFADDASDPPRYSRLRMLDDYRWPVCEPLEVLVLSNEHSSTPRRFSCQVMTIPTRAAAAASSSLSSSCLDDREESLDRLITLPCGHIYHPACLQSELRRHAYARCPRCQHTLHYRLCHHRVHIPYFAPGTAIHPDELDGACRCCAPFPFMQHVMAERGEGAQSGDGMLSAILSSTTTKDKDHGHNNNNNNNGHKGQQPSADVGGFSVSKDEDAGAADFGWHWWALSVFEGGAERFLAERAALQRRLLRVCAGGHERERRVAVLILDTLWLVYAHLRAHKGLEWPHALRLVGPIAYEEAAASCCRTAEQRGVDVWAGLLDMMVERMHFLPHKAFHLRGATLWQPYELIPFQPYYPMVEDLTDGAV</sequence>
<dbReference type="GO" id="GO:0008270">
    <property type="term" value="F:zinc ion binding"/>
    <property type="evidence" value="ECO:0007669"/>
    <property type="project" value="UniProtKB-KW"/>
</dbReference>
<evidence type="ECO:0000256" key="2">
    <source>
        <dbReference type="SAM" id="MobiDB-lite"/>
    </source>
</evidence>
<accession>W3X6N3</accession>
<dbReference type="OrthoDB" id="8062037at2759"/>
<dbReference type="HOGENOM" id="CLU_655697_0_0_1"/>
<dbReference type="PROSITE" id="PS50089">
    <property type="entry name" value="ZF_RING_2"/>
    <property type="match status" value="1"/>
</dbReference>
<keyword evidence="5" id="KW-1185">Reference proteome</keyword>
<name>W3X6N3_PESFW</name>
<evidence type="ECO:0000313" key="5">
    <source>
        <dbReference type="Proteomes" id="UP000030651"/>
    </source>
</evidence>